<keyword evidence="2" id="KW-1185">Reference proteome</keyword>
<name>A0AAD7GJB8_MYCRO</name>
<dbReference type="Proteomes" id="UP001221757">
    <property type="component" value="Unassembled WGS sequence"/>
</dbReference>
<dbReference type="AlphaFoldDB" id="A0AAD7GJB8"/>
<evidence type="ECO:0000313" key="2">
    <source>
        <dbReference type="Proteomes" id="UP001221757"/>
    </source>
</evidence>
<reference evidence="1" key="1">
    <citation type="submission" date="2023-03" db="EMBL/GenBank/DDBJ databases">
        <title>Massive genome expansion in bonnet fungi (Mycena s.s.) driven by repeated elements and novel gene families across ecological guilds.</title>
        <authorList>
            <consortium name="Lawrence Berkeley National Laboratory"/>
            <person name="Harder C.B."/>
            <person name="Miyauchi S."/>
            <person name="Viragh M."/>
            <person name="Kuo A."/>
            <person name="Thoen E."/>
            <person name="Andreopoulos B."/>
            <person name="Lu D."/>
            <person name="Skrede I."/>
            <person name="Drula E."/>
            <person name="Henrissat B."/>
            <person name="Morin E."/>
            <person name="Kohler A."/>
            <person name="Barry K."/>
            <person name="LaButti K."/>
            <person name="Morin E."/>
            <person name="Salamov A."/>
            <person name="Lipzen A."/>
            <person name="Mereny Z."/>
            <person name="Hegedus B."/>
            <person name="Baldrian P."/>
            <person name="Stursova M."/>
            <person name="Weitz H."/>
            <person name="Taylor A."/>
            <person name="Grigoriev I.V."/>
            <person name="Nagy L.G."/>
            <person name="Martin F."/>
            <person name="Kauserud H."/>
        </authorList>
    </citation>
    <scope>NUCLEOTIDE SEQUENCE</scope>
    <source>
        <strain evidence="1">CBHHK067</strain>
    </source>
</reference>
<sequence>MTMRVATVLSPLVPDGAAREFTERQLQQFQGVAAELLLLFEGLGHPDFFTRLQGSSAPNILNLLLGEVCWTGILGRERQGPGSAAVYGTRAILCLPVSRLPWDQVSETTEFKMRHFRVRQKTVSRRFPQYLPAFYCATQPEDIITETEFGSDRQINGSVVRDMRSKGEYAVWAWSTVVAQKSSVDTIIWSESGLGSLAT</sequence>
<accession>A0AAD7GJB8</accession>
<dbReference type="EMBL" id="JARKIE010000030">
    <property type="protein sequence ID" value="KAJ7697418.1"/>
    <property type="molecule type" value="Genomic_DNA"/>
</dbReference>
<protein>
    <submittedName>
        <fullName evidence="1">Uncharacterized protein</fullName>
    </submittedName>
</protein>
<evidence type="ECO:0000313" key="1">
    <source>
        <dbReference type="EMBL" id="KAJ7697418.1"/>
    </source>
</evidence>
<organism evidence="1 2">
    <name type="scientific">Mycena rosella</name>
    <name type="common">Pink bonnet</name>
    <name type="synonym">Agaricus rosellus</name>
    <dbReference type="NCBI Taxonomy" id="1033263"/>
    <lineage>
        <taxon>Eukaryota</taxon>
        <taxon>Fungi</taxon>
        <taxon>Dikarya</taxon>
        <taxon>Basidiomycota</taxon>
        <taxon>Agaricomycotina</taxon>
        <taxon>Agaricomycetes</taxon>
        <taxon>Agaricomycetidae</taxon>
        <taxon>Agaricales</taxon>
        <taxon>Marasmiineae</taxon>
        <taxon>Mycenaceae</taxon>
        <taxon>Mycena</taxon>
    </lineage>
</organism>
<proteinExistence type="predicted"/>
<comment type="caution">
    <text evidence="1">The sequence shown here is derived from an EMBL/GenBank/DDBJ whole genome shotgun (WGS) entry which is preliminary data.</text>
</comment>
<gene>
    <name evidence="1" type="ORF">B0H17DRAFT_1130393</name>
</gene>